<evidence type="ECO:0000313" key="4">
    <source>
        <dbReference type="Proteomes" id="UP001172082"/>
    </source>
</evidence>
<sequence length="1118" mass="125778">MMMRTKFLLAVFYIIFTTGSFSVAQKKLFELIPSSKTNVTFNNQLVDTKEHNILIYSNYYGGAGVGVGDFNNDGLQDLFFAGNLVADELYLNKGNFQFENITESAGIKDNGGWSSGVVVGDVNNDGWLDIYVTRELYDDDPELRRNKLYINNGDLTFSELSAPYKVDHDGRTRHAVFFDYNQDGWLDLFLLTQPPNPGNYSPMYGTNLGLYKYAPQLLRNTGKGYFENVSKGSGLDVPGFPNSVSANDFNNDGWVDLYLANDFKAPDKLYLNKGNGTFENVLNESSGHITYFSMGVDAADINNDGFIDVNVLDMSAEKNDRIKANMSGMNPKAFWNIVRQGGHYQYMYNTLQLNNGIIGSEELSFSDIAQISGVASTDWSWSNLIADFDNDGKKDIYITNGLLRDIRNTDSDKDFAKYVTRIADEFVRNNPNAGDVSIWDILDLEEALEIIPTNPLSNYAYRNNTGLSFSNATADWGLEYKSFSNGSAFVDLNNDGTLDLVVNNVNEEAFIFRNNAREINKNNYIRISLNSDSPILGCKISVSTNGEKQWYEFSSVRGMYSCSEQIAHFGLGGSSEVEELTVYWNDGNVTKLQNLDVNQHLIVSKQNSKPQQLKSLVHQKNFKKIDTRDLGLVFHHEENDFDDYTKQVLLPHKMSQFGPALAVDDVNGDDRDDIYIGGATDQKPGLFFQNEDGTFTADQSDLWRKEAMYEDIDAVFFDFDLDGDKDLYVVSGGNKYPSGSEAYQDRLYKNNGQGGFERLKEALPKFNESGACVRSYDFDGDGDLDLFVGGRHVPWSYPEPTTSRLLLNEKGNFKDITKKVARNLIDIGMVTDAIWTDFDQDGLTDILLVGEWMPVTFMRFTGESFYNATNEFGLDQTSGWWSSIEEGDTDQDGDIDYVIGNLGLNYKYKATRDEPFEVYYKDFDNSGQKDIVLSYYNFGEKYPLRGRSCSAQQVPMIGERFETYNSFASANLYDVYGLSELNKALNYKANIFAHVHLENLGKGKFEIEQLPEYAQISSINDLIIHDFSGNGKEDILAVGNNFPVEIETPRNDAGKGVFLINNGNDYDTPLPSESGFFAPKNAKKLSFIVVKNSLMVIIANNNDHLELFEIVDLDHNVN</sequence>
<keyword evidence="4" id="KW-1185">Reference proteome</keyword>
<dbReference type="InterPro" id="IPR027039">
    <property type="entry name" value="Crtac1"/>
</dbReference>
<protein>
    <submittedName>
        <fullName evidence="3">VCBS repeat-containing protein</fullName>
    </submittedName>
</protein>
<dbReference type="PANTHER" id="PTHR16026:SF0">
    <property type="entry name" value="CARTILAGE ACIDIC PROTEIN 1"/>
    <property type="match status" value="1"/>
</dbReference>
<proteinExistence type="predicted"/>
<name>A0ABT8KPJ7_9BACT</name>
<dbReference type="Gene3D" id="2.130.10.130">
    <property type="entry name" value="Integrin alpha, N-terminal"/>
    <property type="match status" value="3"/>
</dbReference>
<dbReference type="SUPFAM" id="SSF69318">
    <property type="entry name" value="Integrin alpha N-terminal domain"/>
    <property type="match status" value="2"/>
</dbReference>
<dbReference type="EMBL" id="JAUJEA010000004">
    <property type="protein sequence ID" value="MDN5202118.1"/>
    <property type="molecule type" value="Genomic_DNA"/>
</dbReference>
<reference evidence="3" key="1">
    <citation type="submission" date="2023-06" db="EMBL/GenBank/DDBJ databases">
        <title>Genomic of Parafulvivirga corallium.</title>
        <authorList>
            <person name="Wang G."/>
        </authorList>
    </citation>
    <scope>NUCLEOTIDE SEQUENCE</scope>
    <source>
        <strain evidence="3">BMA10</strain>
    </source>
</reference>
<dbReference type="PANTHER" id="PTHR16026">
    <property type="entry name" value="CARTILAGE ACIDIC PROTEIN 1"/>
    <property type="match status" value="1"/>
</dbReference>
<keyword evidence="1" id="KW-0732">Signal</keyword>
<gene>
    <name evidence="3" type="ORF">QQ008_12110</name>
</gene>
<organism evidence="3 4">
    <name type="scientific">Splendidivirga corallicola</name>
    <dbReference type="NCBI Taxonomy" id="3051826"/>
    <lineage>
        <taxon>Bacteria</taxon>
        <taxon>Pseudomonadati</taxon>
        <taxon>Bacteroidota</taxon>
        <taxon>Cytophagia</taxon>
        <taxon>Cytophagales</taxon>
        <taxon>Splendidivirgaceae</taxon>
        <taxon>Splendidivirga</taxon>
    </lineage>
</organism>
<accession>A0ABT8KPJ7</accession>
<comment type="caution">
    <text evidence="3">The sequence shown here is derived from an EMBL/GenBank/DDBJ whole genome shotgun (WGS) entry which is preliminary data.</text>
</comment>
<dbReference type="Pfam" id="PF13517">
    <property type="entry name" value="FG-GAP_3"/>
    <property type="match status" value="5"/>
</dbReference>
<feature type="domain" description="ASPIC/UnbV" evidence="2">
    <location>
        <begin position="537"/>
        <end position="601"/>
    </location>
</feature>
<dbReference type="InterPro" id="IPR013517">
    <property type="entry name" value="FG-GAP"/>
</dbReference>
<evidence type="ECO:0000313" key="3">
    <source>
        <dbReference type="EMBL" id="MDN5202118.1"/>
    </source>
</evidence>
<evidence type="ECO:0000259" key="2">
    <source>
        <dbReference type="Pfam" id="PF07593"/>
    </source>
</evidence>
<dbReference type="InterPro" id="IPR011519">
    <property type="entry name" value="UnbV_ASPIC"/>
</dbReference>
<dbReference type="Proteomes" id="UP001172082">
    <property type="component" value="Unassembled WGS sequence"/>
</dbReference>
<dbReference type="Pfam" id="PF07593">
    <property type="entry name" value="UnbV_ASPIC"/>
    <property type="match status" value="1"/>
</dbReference>
<dbReference type="InterPro" id="IPR028994">
    <property type="entry name" value="Integrin_alpha_N"/>
</dbReference>
<evidence type="ECO:0000256" key="1">
    <source>
        <dbReference type="ARBA" id="ARBA00022729"/>
    </source>
</evidence>